<dbReference type="AlphaFoldDB" id="A0A1H2QLG6"/>
<evidence type="ECO:0000313" key="1">
    <source>
        <dbReference type="EMBL" id="SDW07269.1"/>
    </source>
</evidence>
<reference evidence="1 2" key="1">
    <citation type="submission" date="2016-10" db="EMBL/GenBank/DDBJ databases">
        <authorList>
            <person name="de Groot N.N."/>
        </authorList>
    </citation>
    <scope>NUCLEOTIDE SEQUENCE [LARGE SCALE GENOMIC DNA]</scope>
    <source>
        <strain evidence="1 2">DSM 23126</strain>
    </source>
</reference>
<proteinExistence type="predicted"/>
<dbReference type="OrthoDB" id="2087420at2"/>
<dbReference type="STRING" id="1122204.SAMN05421781_0347"/>
<protein>
    <submittedName>
        <fullName evidence="1">Uncharacterized protein</fullName>
    </submittedName>
</protein>
<dbReference type="EMBL" id="FNNC01000001">
    <property type="protein sequence ID" value="SDW07269.1"/>
    <property type="molecule type" value="Genomic_DNA"/>
</dbReference>
<sequence length="121" mass="14078">MDTLKQAVGARHERWEWFANDKVKFAQPEKISEPEEKIERWETLAAESPNEDLQKDLRNLASWSKVFQEPSISEEDRVTAVRSIHRILHNLDVHYNGHDQEPFGVTHVQYGENVDEVEGPS</sequence>
<name>A0A1H2QLG6_9BACI</name>
<evidence type="ECO:0000313" key="2">
    <source>
        <dbReference type="Proteomes" id="UP000199488"/>
    </source>
</evidence>
<dbReference type="RefSeq" id="WP_091610464.1">
    <property type="nucleotide sequence ID" value="NZ_FNNC01000001.1"/>
</dbReference>
<keyword evidence="2" id="KW-1185">Reference proteome</keyword>
<gene>
    <name evidence="1" type="ORF">SAMN05421781_0347</name>
</gene>
<organism evidence="1 2">
    <name type="scientific">Marinococcus luteus</name>
    <dbReference type="NCBI Taxonomy" id="1122204"/>
    <lineage>
        <taxon>Bacteria</taxon>
        <taxon>Bacillati</taxon>
        <taxon>Bacillota</taxon>
        <taxon>Bacilli</taxon>
        <taxon>Bacillales</taxon>
        <taxon>Bacillaceae</taxon>
        <taxon>Marinococcus</taxon>
    </lineage>
</organism>
<accession>A0A1H2QLG6</accession>
<dbReference type="Proteomes" id="UP000199488">
    <property type="component" value="Unassembled WGS sequence"/>
</dbReference>